<dbReference type="InterPro" id="IPR036259">
    <property type="entry name" value="MFS_trans_sf"/>
</dbReference>
<feature type="transmembrane region" description="Helical" evidence="4">
    <location>
        <begin position="211"/>
        <end position="234"/>
    </location>
</feature>
<feature type="transmembrane region" description="Helical" evidence="4">
    <location>
        <begin position="161"/>
        <end position="180"/>
    </location>
</feature>
<gene>
    <name evidence="6" type="ORF">ACFO3E_10025</name>
</gene>
<dbReference type="InterPro" id="IPR050327">
    <property type="entry name" value="Proton-linked_MCT"/>
</dbReference>
<evidence type="ECO:0000256" key="4">
    <source>
        <dbReference type="SAM" id="Phobius"/>
    </source>
</evidence>
<feature type="transmembrane region" description="Helical" evidence="4">
    <location>
        <begin position="246"/>
        <end position="268"/>
    </location>
</feature>
<evidence type="ECO:0000256" key="2">
    <source>
        <dbReference type="ARBA" id="ARBA00022989"/>
    </source>
</evidence>
<dbReference type="RefSeq" id="WP_380804319.1">
    <property type="nucleotide sequence ID" value="NZ_JBHSFZ010000018.1"/>
</dbReference>
<dbReference type="InterPro" id="IPR011701">
    <property type="entry name" value="MFS"/>
</dbReference>
<dbReference type="InterPro" id="IPR020846">
    <property type="entry name" value="MFS_dom"/>
</dbReference>
<feature type="transmembrane region" description="Helical" evidence="4">
    <location>
        <begin position="32"/>
        <end position="55"/>
    </location>
</feature>
<reference evidence="7" key="1">
    <citation type="journal article" date="2019" name="Int. J. Syst. Evol. Microbiol.">
        <title>The Global Catalogue of Microorganisms (GCM) 10K type strain sequencing project: providing services to taxonomists for standard genome sequencing and annotation.</title>
        <authorList>
            <consortium name="The Broad Institute Genomics Platform"/>
            <consortium name="The Broad Institute Genome Sequencing Center for Infectious Disease"/>
            <person name="Wu L."/>
            <person name="Ma J."/>
        </authorList>
    </citation>
    <scope>NUCLEOTIDE SEQUENCE [LARGE SCALE GENOMIC DNA]</scope>
    <source>
        <strain evidence="7">NBRC 103632</strain>
    </source>
</reference>
<evidence type="ECO:0000259" key="5">
    <source>
        <dbReference type="PROSITE" id="PS50850"/>
    </source>
</evidence>
<dbReference type="Gene3D" id="1.20.1250.20">
    <property type="entry name" value="MFS general substrate transporter like domains"/>
    <property type="match status" value="2"/>
</dbReference>
<feature type="domain" description="Major facilitator superfamily (MFS) profile" evidence="5">
    <location>
        <begin position="1"/>
        <end position="390"/>
    </location>
</feature>
<dbReference type="Proteomes" id="UP001595957">
    <property type="component" value="Unassembled WGS sequence"/>
</dbReference>
<keyword evidence="2 4" id="KW-1133">Transmembrane helix</keyword>
<dbReference type="SUPFAM" id="SSF103473">
    <property type="entry name" value="MFS general substrate transporter"/>
    <property type="match status" value="1"/>
</dbReference>
<feature type="transmembrane region" description="Helical" evidence="4">
    <location>
        <begin position="92"/>
        <end position="112"/>
    </location>
</feature>
<proteinExistence type="predicted"/>
<evidence type="ECO:0000313" key="7">
    <source>
        <dbReference type="Proteomes" id="UP001595957"/>
    </source>
</evidence>
<accession>A0ABV9F309</accession>
<feature type="transmembrane region" description="Helical" evidence="4">
    <location>
        <begin position="275"/>
        <end position="292"/>
    </location>
</feature>
<evidence type="ECO:0000256" key="3">
    <source>
        <dbReference type="ARBA" id="ARBA00023136"/>
    </source>
</evidence>
<feature type="transmembrane region" description="Helical" evidence="4">
    <location>
        <begin position="332"/>
        <end position="358"/>
    </location>
</feature>
<keyword evidence="1 4" id="KW-0812">Transmembrane</keyword>
<evidence type="ECO:0000256" key="1">
    <source>
        <dbReference type="ARBA" id="ARBA00022692"/>
    </source>
</evidence>
<feature type="transmembrane region" description="Helical" evidence="4">
    <location>
        <begin position="298"/>
        <end position="320"/>
    </location>
</feature>
<dbReference type="PANTHER" id="PTHR11360">
    <property type="entry name" value="MONOCARBOXYLATE TRANSPORTER"/>
    <property type="match status" value="1"/>
</dbReference>
<keyword evidence="7" id="KW-1185">Reference proteome</keyword>
<feature type="transmembrane region" description="Helical" evidence="4">
    <location>
        <begin position="67"/>
        <end position="86"/>
    </location>
</feature>
<organism evidence="6 7">
    <name type="scientific">Sphingobium tyrosinilyticum</name>
    <dbReference type="NCBI Taxonomy" id="2715436"/>
    <lineage>
        <taxon>Bacteria</taxon>
        <taxon>Pseudomonadati</taxon>
        <taxon>Pseudomonadota</taxon>
        <taxon>Alphaproteobacteria</taxon>
        <taxon>Sphingomonadales</taxon>
        <taxon>Sphingomonadaceae</taxon>
        <taxon>Sphingobium</taxon>
    </lineage>
</organism>
<dbReference type="Pfam" id="PF07690">
    <property type="entry name" value="MFS_1"/>
    <property type="match status" value="1"/>
</dbReference>
<sequence>MVLAACAGMWGGGILSYTVGLFVEPLQREFGWSRVEIMAGPGITALVCFLGAPFVGAQIDRLGARRLGIGGMIVLGLLVSCLGVVGPNIWSWLFTWFLLACAYCFLLPNIWASSVSGFFHAGRGVAMGITLCGSSLNSLVMPLYCYFLISHFGWRSAFLGLGGFLLIFIVPLLLLFLTSARDQARLGKREQRRSEATRLRDWKRHLLTRRFIQLALGAFLTAAVVPPLVINAVPVLTAGGLSRLDAAAIASLIGFTSILGRVGIGWLLDRIDGRIVAAAVVCLPVITAILLIKAPGSVPVATVAILFLGLALGAESDMVAYLTSRYFKLDHFAMLFGTVTALIALAGSGGPVVLSAVYDHFGSYVPALWATIPLCPLAALLFISLGPYPADANDRSEESRPKLSEATGN</sequence>
<protein>
    <submittedName>
        <fullName evidence="6">MFS transporter</fullName>
    </submittedName>
</protein>
<dbReference type="EMBL" id="JBHSFZ010000018">
    <property type="protein sequence ID" value="MFC4594524.1"/>
    <property type="molecule type" value="Genomic_DNA"/>
</dbReference>
<dbReference type="PROSITE" id="PS50850">
    <property type="entry name" value="MFS"/>
    <property type="match status" value="1"/>
</dbReference>
<evidence type="ECO:0000313" key="6">
    <source>
        <dbReference type="EMBL" id="MFC4594524.1"/>
    </source>
</evidence>
<feature type="transmembrane region" description="Helical" evidence="4">
    <location>
        <begin position="364"/>
        <end position="385"/>
    </location>
</feature>
<dbReference type="PANTHER" id="PTHR11360:SF284">
    <property type="entry name" value="EG:103B4.3 PROTEIN-RELATED"/>
    <property type="match status" value="1"/>
</dbReference>
<feature type="transmembrane region" description="Helical" evidence="4">
    <location>
        <begin position="124"/>
        <end position="149"/>
    </location>
</feature>
<keyword evidence="3 4" id="KW-0472">Membrane</keyword>
<comment type="caution">
    <text evidence="6">The sequence shown here is derived from an EMBL/GenBank/DDBJ whole genome shotgun (WGS) entry which is preliminary data.</text>
</comment>
<name>A0ABV9F309_9SPHN</name>